<feature type="repeat" description="ANK" evidence="3">
    <location>
        <begin position="480"/>
        <end position="512"/>
    </location>
</feature>
<keyword evidence="1" id="KW-0677">Repeat</keyword>
<gene>
    <name evidence="4" type="ORF">CSAL01_06218</name>
</gene>
<comment type="caution">
    <text evidence="4">The sequence shown here is derived from an EMBL/GenBank/DDBJ whole genome shotgun (WGS) entry which is preliminary data.</text>
</comment>
<protein>
    <submittedName>
        <fullName evidence="4">Uncharacterized protein</fullName>
    </submittedName>
</protein>
<organism evidence="4 5">
    <name type="scientific">Colletotrichum salicis</name>
    <dbReference type="NCBI Taxonomy" id="1209931"/>
    <lineage>
        <taxon>Eukaryota</taxon>
        <taxon>Fungi</taxon>
        <taxon>Dikarya</taxon>
        <taxon>Ascomycota</taxon>
        <taxon>Pezizomycotina</taxon>
        <taxon>Sordariomycetes</taxon>
        <taxon>Hypocreomycetidae</taxon>
        <taxon>Glomerellales</taxon>
        <taxon>Glomerellaceae</taxon>
        <taxon>Colletotrichum</taxon>
        <taxon>Colletotrichum acutatum species complex</taxon>
    </lineage>
</organism>
<evidence type="ECO:0000313" key="5">
    <source>
        <dbReference type="Proteomes" id="UP000070121"/>
    </source>
</evidence>
<name>A0A135V3B0_9PEZI</name>
<keyword evidence="2 3" id="KW-0040">ANK repeat</keyword>
<evidence type="ECO:0000313" key="4">
    <source>
        <dbReference type="EMBL" id="KXH67120.1"/>
    </source>
</evidence>
<dbReference type="Gene3D" id="1.25.40.20">
    <property type="entry name" value="Ankyrin repeat-containing domain"/>
    <property type="match status" value="1"/>
</dbReference>
<evidence type="ECO:0000256" key="2">
    <source>
        <dbReference type="ARBA" id="ARBA00023043"/>
    </source>
</evidence>
<dbReference type="AlphaFoldDB" id="A0A135V3B0"/>
<dbReference type="InterPro" id="IPR002110">
    <property type="entry name" value="Ankyrin_rpt"/>
</dbReference>
<dbReference type="Pfam" id="PF12796">
    <property type="entry name" value="Ank_2"/>
    <property type="match status" value="1"/>
</dbReference>
<dbReference type="PANTHER" id="PTHR24201">
    <property type="entry name" value="ANK_REP_REGION DOMAIN-CONTAINING PROTEIN"/>
    <property type="match status" value="1"/>
</dbReference>
<dbReference type="Proteomes" id="UP000070121">
    <property type="component" value="Unassembled WGS sequence"/>
</dbReference>
<feature type="repeat" description="ANK" evidence="3">
    <location>
        <begin position="513"/>
        <end position="548"/>
    </location>
</feature>
<dbReference type="PROSITE" id="PS50088">
    <property type="entry name" value="ANK_REPEAT"/>
    <property type="match status" value="3"/>
</dbReference>
<sequence length="785" mass="87585">MDPLSTAASIIALIQASAAVGKGVKILRSLRHAPADFCELVDELTTLQDVIEQVKSPLQELEKVDIALPTLNIAPTLALKQDLESIQEELLALCHRLTRTKSSDEMSGQLRVSMSRWIRERSNIAKLKCRASNTKASLMLCFGALISSQSSQQARAILEFRQLVESSFQALERECRIHRQMQIMNQAGLDDIRASLNQMCAEALEPEDSLRCRDQPSTINANDPQYVETGASPILPVRTVVHRKCTPYCKCQCHHHSRLQTPTWLRLIFGTLFLEYNNKSLLGSRKCDLQDCAGAPASSRMIYIFPRWLLLRALFFAASRESLTGVGSSIHLRMPRLIPRDVMISSVYHCDIDWIKRGIINSTVLPTDVDEDGNSLLMISLRDVNLTLSEFLVEQGWPLHTENVTGWTAATRSRMLYYAAKQSQIQSLKPEHGRMLEKLAFSQEVETSSLIHDALLGAVPTSLSDAITLARSDIDSLDGYGWCPLHWAIYLADYASFDMLLYRGASLETTTRSGWTPLHYAARYELPGSVRMTQALLDAGADIDAQVDNYRGPRGETAIMFAFDNPDVVEVLLQRGSALVVETDTNWVCPLSYRARRTSNVARWDPRRGYWDRSLDLLCNSGMDLNVPSKQRGFEGRTPVHDTILWRNAALLELLIQHGARLDAVDKSGSGVLHFAAQSANRELIDILSDARIRGLNPDRANAAGDTPMKIMTARLYGKEDSRQPGEMVPTYDEWLAFKNILEDIRERNLEDFLLATSGGSERGLLDGDIISSSGISSTTSDDVD</sequence>
<proteinExistence type="predicted"/>
<dbReference type="STRING" id="1209931.A0A135V3B0"/>
<dbReference type="PROSITE" id="PS50297">
    <property type="entry name" value="ANK_REP_REGION"/>
    <property type="match status" value="2"/>
</dbReference>
<dbReference type="SUPFAM" id="SSF48403">
    <property type="entry name" value="Ankyrin repeat"/>
    <property type="match status" value="1"/>
</dbReference>
<dbReference type="SMART" id="SM00248">
    <property type="entry name" value="ANK"/>
    <property type="match status" value="6"/>
</dbReference>
<dbReference type="OrthoDB" id="341259at2759"/>
<dbReference type="InterPro" id="IPR050776">
    <property type="entry name" value="Ank_Repeat/CDKN_Inhibitor"/>
</dbReference>
<dbReference type="InterPro" id="IPR036770">
    <property type="entry name" value="Ankyrin_rpt-contain_sf"/>
</dbReference>
<dbReference type="EMBL" id="JFFI01000540">
    <property type="protein sequence ID" value="KXH67120.1"/>
    <property type="molecule type" value="Genomic_DNA"/>
</dbReference>
<evidence type="ECO:0000256" key="3">
    <source>
        <dbReference type="PROSITE-ProRule" id="PRU00023"/>
    </source>
</evidence>
<feature type="repeat" description="ANK" evidence="3">
    <location>
        <begin position="635"/>
        <end position="667"/>
    </location>
</feature>
<reference evidence="4 5" key="1">
    <citation type="submission" date="2014-02" db="EMBL/GenBank/DDBJ databases">
        <title>The genome sequence of Colletotrichum salicis CBS 607.94.</title>
        <authorList>
            <person name="Baroncelli R."/>
            <person name="Thon M.R."/>
        </authorList>
    </citation>
    <scope>NUCLEOTIDE SEQUENCE [LARGE SCALE GENOMIC DNA]</scope>
    <source>
        <strain evidence="4 5">CBS 607.94</strain>
    </source>
</reference>
<accession>A0A135V3B0</accession>
<evidence type="ECO:0000256" key="1">
    <source>
        <dbReference type="ARBA" id="ARBA00022737"/>
    </source>
</evidence>
<keyword evidence="5" id="KW-1185">Reference proteome</keyword>